<evidence type="ECO:0000313" key="2">
    <source>
        <dbReference type="Proteomes" id="UP001054821"/>
    </source>
</evidence>
<comment type="caution">
    <text evidence="1">The sequence shown here is derived from an EMBL/GenBank/DDBJ whole genome shotgun (WGS) entry which is preliminary data.</text>
</comment>
<keyword evidence="2" id="KW-1185">Reference proteome</keyword>
<organism evidence="1 2">
    <name type="scientific">Prunus dulcis</name>
    <name type="common">Almond</name>
    <name type="synonym">Amygdalus dulcis</name>
    <dbReference type="NCBI Taxonomy" id="3755"/>
    <lineage>
        <taxon>Eukaryota</taxon>
        <taxon>Viridiplantae</taxon>
        <taxon>Streptophyta</taxon>
        <taxon>Embryophyta</taxon>
        <taxon>Tracheophyta</taxon>
        <taxon>Spermatophyta</taxon>
        <taxon>Magnoliopsida</taxon>
        <taxon>eudicotyledons</taxon>
        <taxon>Gunneridae</taxon>
        <taxon>Pentapetalae</taxon>
        <taxon>rosids</taxon>
        <taxon>fabids</taxon>
        <taxon>Rosales</taxon>
        <taxon>Rosaceae</taxon>
        <taxon>Amygdaloideae</taxon>
        <taxon>Amygdaleae</taxon>
        <taxon>Prunus</taxon>
    </lineage>
</organism>
<accession>A0AAD4V715</accession>
<protein>
    <submittedName>
        <fullName evidence="1">Uncharacterized protein</fullName>
    </submittedName>
</protein>
<gene>
    <name evidence="1" type="ORF">L3X38_038732</name>
</gene>
<evidence type="ECO:0000313" key="1">
    <source>
        <dbReference type="EMBL" id="KAI5319024.1"/>
    </source>
</evidence>
<dbReference type="Proteomes" id="UP001054821">
    <property type="component" value="Chromosome 7"/>
</dbReference>
<sequence>MGDSLGGHVDVFVASADNGTSPLEFERKELPNSSCGSLAYSLLCAVVHGGVHPASLYMQAMQSACGEDVRGILQSERSNFSLAMSKPCMVRCRRHRSCQRGLPKASHAQHDDEVPKVSLMPNDSAGLDPNIEITSEKLSLEMDPEERVLKSQSPSKERVVFFYRLFVTTSLNSTVDLPDGSHAKMGGLGSSSLGPNLSVDGVLCVPSFRIN</sequence>
<reference evidence="1 2" key="1">
    <citation type="journal article" date="2022" name="G3 (Bethesda)">
        <title>Whole-genome sequence and methylome profiling of the almond [Prunus dulcis (Mill.) D.A. Webb] cultivar 'Nonpareil'.</title>
        <authorList>
            <person name="D'Amico-Willman K.M."/>
            <person name="Ouma W.Z."/>
            <person name="Meulia T."/>
            <person name="Sideli G.M."/>
            <person name="Gradziel T.M."/>
            <person name="Fresnedo-Ramirez J."/>
        </authorList>
    </citation>
    <scope>NUCLEOTIDE SEQUENCE [LARGE SCALE GENOMIC DNA]</scope>
    <source>
        <strain evidence="1">Clone GOH B32 T37-40</strain>
    </source>
</reference>
<proteinExistence type="predicted"/>
<name>A0AAD4V715_PRUDU</name>
<dbReference type="EMBL" id="JAJFAZ020000007">
    <property type="protein sequence ID" value="KAI5319024.1"/>
    <property type="molecule type" value="Genomic_DNA"/>
</dbReference>
<dbReference type="AlphaFoldDB" id="A0AAD4V715"/>